<dbReference type="Pfam" id="PF25975">
    <property type="entry name" value="CzcB_C"/>
    <property type="match status" value="1"/>
</dbReference>
<dbReference type="InterPro" id="IPR051909">
    <property type="entry name" value="MFP_Cation_Efflux"/>
</dbReference>
<feature type="domain" description="CusB-like beta-barrel" evidence="6">
    <location>
        <begin position="266"/>
        <end position="343"/>
    </location>
</feature>
<dbReference type="RefSeq" id="WP_173064228.1">
    <property type="nucleotide sequence ID" value="NZ_AP022853.1"/>
</dbReference>
<dbReference type="InterPro" id="IPR006143">
    <property type="entry name" value="RND_pump_MFP"/>
</dbReference>
<dbReference type="PANTHER" id="PTHR30097:SF15">
    <property type="entry name" value="CATION EFFLUX SYSTEM PROTEIN CUSB"/>
    <property type="match status" value="1"/>
</dbReference>
<comment type="similarity">
    <text evidence="1">Belongs to the membrane fusion protein (MFP) (TC 8.A.1) family.</text>
</comment>
<dbReference type="Gene3D" id="2.40.30.170">
    <property type="match status" value="1"/>
</dbReference>
<dbReference type="NCBIfam" id="TIGR01730">
    <property type="entry name" value="RND_mfp"/>
    <property type="match status" value="1"/>
</dbReference>
<organism evidence="8 9">
    <name type="scientific">Sulfurimicrobium lacus</name>
    <dbReference type="NCBI Taxonomy" id="2715678"/>
    <lineage>
        <taxon>Bacteria</taxon>
        <taxon>Pseudomonadati</taxon>
        <taxon>Pseudomonadota</taxon>
        <taxon>Betaproteobacteria</taxon>
        <taxon>Nitrosomonadales</taxon>
        <taxon>Sulfuricellaceae</taxon>
        <taxon>Sulfurimicrobium</taxon>
    </lineage>
</organism>
<evidence type="ECO:0000256" key="4">
    <source>
        <dbReference type="ARBA" id="ARBA00023065"/>
    </source>
</evidence>
<name>A0A6F8VCS5_9PROT</name>
<dbReference type="Gene3D" id="2.40.420.20">
    <property type="match status" value="1"/>
</dbReference>
<keyword evidence="2" id="KW-0813">Transport</keyword>
<evidence type="ECO:0000256" key="2">
    <source>
        <dbReference type="ARBA" id="ARBA00022448"/>
    </source>
</evidence>
<dbReference type="PANTHER" id="PTHR30097">
    <property type="entry name" value="CATION EFFLUX SYSTEM PROTEIN CUSB"/>
    <property type="match status" value="1"/>
</dbReference>
<sequence length="438" mass="47359">MNKTMALALAAAVVAALGAGYWLGGQRAGQVVTTAQTPSAAKPATRERKILFYRNPMGLPDTSPVPKKDQMGMDYIPVYEGEEANEPGQARQVRISSEKIQQLGVRSEAATLRSLSRSVHAVGRIEIDERLSHTVAPKFEGWIDKLYVNTTGQEVKRGQPLMDVYSPDLVSAQNEYFIARQGETSLRHATPEAQESMKQLAEASLARLNNWDISAGQLQDLSKSGNARRTLTFRAPVNGIVIEKKAVQGMRFMPGDVLYQIADLSSVWIVADVFEQDLALVRPGENARAMLNAYPGKAFSARVSYVYPTLNPQTRTVPVRLELANPGGLLKPGMYADVELSTPAGGKVLTVPASAVIYSGKNQTVLVELAPGRFEPRPVKLGMQGGDYVEVLEGLTESEKVVVSANFLIDSESNLKAAFSGMSGSQAKPAAPPEHNGH</sequence>
<dbReference type="GO" id="GO:0015679">
    <property type="term" value="P:plasma membrane copper ion transport"/>
    <property type="evidence" value="ECO:0007669"/>
    <property type="project" value="TreeGrafter"/>
</dbReference>
<dbReference type="Pfam" id="PF25954">
    <property type="entry name" value="Beta-barrel_RND_2"/>
    <property type="match status" value="1"/>
</dbReference>
<evidence type="ECO:0000259" key="6">
    <source>
        <dbReference type="Pfam" id="PF25954"/>
    </source>
</evidence>
<reference evidence="9" key="1">
    <citation type="submission" date="2020-03" db="EMBL/GenBank/DDBJ databases">
        <title>Complete genome sequence of sulfur-oxidizing bacterium skT11.</title>
        <authorList>
            <person name="Kanda M."/>
            <person name="Kojima H."/>
            <person name="Fukui M."/>
        </authorList>
    </citation>
    <scope>NUCLEOTIDE SEQUENCE [LARGE SCALE GENOMIC DNA]</scope>
    <source>
        <strain evidence="9">skT11</strain>
    </source>
</reference>
<dbReference type="Pfam" id="PF25919">
    <property type="entry name" value="BSH_CusB"/>
    <property type="match status" value="1"/>
</dbReference>
<dbReference type="GO" id="GO:0046914">
    <property type="term" value="F:transition metal ion binding"/>
    <property type="evidence" value="ECO:0007669"/>
    <property type="project" value="TreeGrafter"/>
</dbReference>
<keyword evidence="4" id="KW-0406">Ion transport</keyword>
<evidence type="ECO:0000313" key="9">
    <source>
        <dbReference type="Proteomes" id="UP000502260"/>
    </source>
</evidence>
<evidence type="ECO:0000259" key="7">
    <source>
        <dbReference type="Pfam" id="PF25975"/>
    </source>
</evidence>
<dbReference type="GO" id="GO:0030288">
    <property type="term" value="C:outer membrane-bounded periplasmic space"/>
    <property type="evidence" value="ECO:0007669"/>
    <property type="project" value="TreeGrafter"/>
</dbReference>
<feature type="domain" description="CusB-like barrel-sandwich hybrid" evidence="5">
    <location>
        <begin position="134"/>
        <end position="262"/>
    </location>
</feature>
<proteinExistence type="inferred from homology"/>
<evidence type="ECO:0000313" key="8">
    <source>
        <dbReference type="EMBL" id="BCB27140.1"/>
    </source>
</evidence>
<evidence type="ECO:0000256" key="3">
    <source>
        <dbReference type="ARBA" id="ARBA00022729"/>
    </source>
</evidence>
<evidence type="ECO:0000256" key="1">
    <source>
        <dbReference type="ARBA" id="ARBA00009477"/>
    </source>
</evidence>
<dbReference type="EMBL" id="AP022853">
    <property type="protein sequence ID" value="BCB27140.1"/>
    <property type="molecule type" value="Genomic_DNA"/>
</dbReference>
<dbReference type="InterPro" id="IPR058790">
    <property type="entry name" value="BSH_CusB"/>
</dbReference>
<dbReference type="InterPro" id="IPR058792">
    <property type="entry name" value="Beta-barrel_RND_2"/>
</dbReference>
<protein>
    <submittedName>
        <fullName evidence="8">Cation efflux system protein</fullName>
    </submittedName>
</protein>
<dbReference type="FunFam" id="2.40.30.170:FF:000010">
    <property type="entry name" value="Efflux RND transporter periplasmic adaptor subunit"/>
    <property type="match status" value="1"/>
</dbReference>
<gene>
    <name evidence="8" type="ORF">SKTS_20260</name>
</gene>
<dbReference type="InterPro" id="IPR058649">
    <property type="entry name" value="CzcB_C"/>
</dbReference>
<dbReference type="FunFam" id="2.40.420.20:FF:000003">
    <property type="entry name" value="Cation efflux system protein cusB"/>
    <property type="match status" value="1"/>
</dbReference>
<dbReference type="Gene3D" id="2.40.50.100">
    <property type="match status" value="1"/>
</dbReference>
<dbReference type="GO" id="GO:0016020">
    <property type="term" value="C:membrane"/>
    <property type="evidence" value="ECO:0007669"/>
    <property type="project" value="InterPro"/>
</dbReference>
<feature type="domain" description="CzcB-like C-terminal circularly permuted SH3-like" evidence="7">
    <location>
        <begin position="349"/>
        <end position="409"/>
    </location>
</feature>
<dbReference type="GO" id="GO:0022857">
    <property type="term" value="F:transmembrane transporter activity"/>
    <property type="evidence" value="ECO:0007669"/>
    <property type="project" value="InterPro"/>
</dbReference>
<dbReference type="Proteomes" id="UP000502260">
    <property type="component" value="Chromosome"/>
</dbReference>
<dbReference type="KEGG" id="slac:SKTS_20260"/>
<dbReference type="SUPFAM" id="SSF111369">
    <property type="entry name" value="HlyD-like secretion proteins"/>
    <property type="match status" value="1"/>
</dbReference>
<dbReference type="AlphaFoldDB" id="A0A6F8VCS5"/>
<accession>A0A6F8VCS5</accession>
<dbReference type="GO" id="GO:0060003">
    <property type="term" value="P:copper ion export"/>
    <property type="evidence" value="ECO:0007669"/>
    <property type="project" value="TreeGrafter"/>
</dbReference>
<keyword evidence="3" id="KW-0732">Signal</keyword>
<keyword evidence="9" id="KW-1185">Reference proteome</keyword>
<evidence type="ECO:0000259" key="5">
    <source>
        <dbReference type="Pfam" id="PF25919"/>
    </source>
</evidence>